<proteinExistence type="inferred from homology"/>
<reference evidence="3 4" key="1">
    <citation type="submission" date="2020-10" db="EMBL/GenBank/DDBJ databases">
        <authorList>
            <person name="Peeters C."/>
        </authorList>
    </citation>
    <scope>NUCLEOTIDE SEQUENCE [LARGE SCALE GENOMIC DNA]</scope>
    <source>
        <strain evidence="3 4">LMG 28140</strain>
    </source>
</reference>
<sequence>MSITSITQRNSVRVSGNGKRTMVLAHGFGCDQSMWRYLIPSFHDDYRTVLFDHVGSGSSDLSAYDTQKYNSLEGYADDLIEIIREVGGEPVVFVGHSVSAMIGLIASLKAPHLFAAHVMVGPSPCYVNDGDYIGGFSRDDIDDLLHTLEGNYLGWSSNMAPAIMGAPEQPELGIELTNSFCRTDPEIARQFARVTFLSDHRAILARSATPTLILQCSDDIIAPRAAGEYMHRMMPGSTLHVIDNIGHCPHLSSPDACSAAMFAFLAPMSLSRDA</sequence>
<protein>
    <submittedName>
        <fullName evidence="3">Sigma factor SigB regulation protein RsbQ</fullName>
    </submittedName>
</protein>
<dbReference type="SUPFAM" id="SSF53474">
    <property type="entry name" value="alpha/beta-Hydrolases"/>
    <property type="match status" value="1"/>
</dbReference>
<evidence type="ECO:0000313" key="4">
    <source>
        <dbReference type="Proteomes" id="UP000598032"/>
    </source>
</evidence>
<organism evidence="3 4">
    <name type="scientific">Paraburkholderia metrosideri</name>
    <dbReference type="NCBI Taxonomy" id="580937"/>
    <lineage>
        <taxon>Bacteria</taxon>
        <taxon>Pseudomonadati</taxon>
        <taxon>Pseudomonadota</taxon>
        <taxon>Betaproteobacteria</taxon>
        <taxon>Burkholderiales</taxon>
        <taxon>Burkholderiaceae</taxon>
        <taxon>Paraburkholderia</taxon>
    </lineage>
</organism>
<evidence type="ECO:0000259" key="2">
    <source>
        <dbReference type="Pfam" id="PF12697"/>
    </source>
</evidence>
<name>A0ABM8NDP5_9BURK</name>
<dbReference type="Proteomes" id="UP000598032">
    <property type="component" value="Unassembled WGS sequence"/>
</dbReference>
<dbReference type="InterPro" id="IPR029058">
    <property type="entry name" value="AB_hydrolase_fold"/>
</dbReference>
<dbReference type="PANTHER" id="PTHR43039">
    <property type="entry name" value="ESTERASE-RELATED"/>
    <property type="match status" value="1"/>
</dbReference>
<dbReference type="EMBL" id="CAJHCP010000002">
    <property type="protein sequence ID" value="CAD6518580.1"/>
    <property type="molecule type" value="Genomic_DNA"/>
</dbReference>
<evidence type="ECO:0000256" key="1">
    <source>
        <dbReference type="ARBA" id="ARBA00008645"/>
    </source>
</evidence>
<dbReference type="RefSeq" id="WP_201641278.1">
    <property type="nucleotide sequence ID" value="NZ_CAJHCP010000002.1"/>
</dbReference>
<gene>
    <name evidence="3" type="primary">rsbQ</name>
    <name evidence="3" type="ORF">LMG28140_01117</name>
</gene>
<dbReference type="Pfam" id="PF12697">
    <property type="entry name" value="Abhydrolase_6"/>
    <property type="match status" value="1"/>
</dbReference>
<keyword evidence="4" id="KW-1185">Reference proteome</keyword>
<evidence type="ECO:0000313" key="3">
    <source>
        <dbReference type="EMBL" id="CAD6518580.1"/>
    </source>
</evidence>
<dbReference type="InterPro" id="IPR000073">
    <property type="entry name" value="AB_hydrolase_1"/>
</dbReference>
<dbReference type="Gene3D" id="3.40.50.1820">
    <property type="entry name" value="alpha/beta hydrolase"/>
    <property type="match status" value="1"/>
</dbReference>
<comment type="similarity">
    <text evidence="1">Belongs to the AB hydrolase superfamily.</text>
</comment>
<accession>A0ABM8NDP5</accession>
<comment type="caution">
    <text evidence="3">The sequence shown here is derived from an EMBL/GenBank/DDBJ whole genome shotgun (WGS) entry which is preliminary data.</text>
</comment>
<feature type="domain" description="AB hydrolase-1" evidence="2">
    <location>
        <begin position="22"/>
        <end position="259"/>
    </location>
</feature>